<feature type="compositionally biased region" description="Basic and acidic residues" evidence="1">
    <location>
        <begin position="94"/>
        <end position="113"/>
    </location>
</feature>
<organism evidence="2 3">
    <name type="scientific">Desmophyllum pertusum</name>
    <dbReference type="NCBI Taxonomy" id="174260"/>
    <lineage>
        <taxon>Eukaryota</taxon>
        <taxon>Metazoa</taxon>
        <taxon>Cnidaria</taxon>
        <taxon>Anthozoa</taxon>
        <taxon>Hexacorallia</taxon>
        <taxon>Scleractinia</taxon>
        <taxon>Caryophylliina</taxon>
        <taxon>Caryophylliidae</taxon>
        <taxon>Desmophyllum</taxon>
    </lineage>
</organism>
<feature type="compositionally biased region" description="Polar residues" evidence="1">
    <location>
        <begin position="47"/>
        <end position="65"/>
    </location>
</feature>
<feature type="compositionally biased region" description="Basic residues" evidence="1">
    <location>
        <begin position="75"/>
        <end position="93"/>
    </location>
</feature>
<proteinExistence type="predicted"/>
<reference evidence="2" key="1">
    <citation type="submission" date="2023-01" db="EMBL/GenBank/DDBJ databases">
        <title>Genome assembly of the deep-sea coral Lophelia pertusa.</title>
        <authorList>
            <person name="Herrera S."/>
            <person name="Cordes E."/>
        </authorList>
    </citation>
    <scope>NUCLEOTIDE SEQUENCE</scope>
    <source>
        <strain evidence="2">USNM1676648</strain>
        <tissue evidence="2">Polyp</tissue>
    </source>
</reference>
<name>A0A9W9Z457_9CNID</name>
<accession>A0A9W9Z457</accession>
<protein>
    <submittedName>
        <fullName evidence="2">Uncharacterized protein</fullName>
    </submittedName>
</protein>
<evidence type="ECO:0000313" key="2">
    <source>
        <dbReference type="EMBL" id="KAJ7374059.1"/>
    </source>
</evidence>
<comment type="caution">
    <text evidence="2">The sequence shown here is derived from an EMBL/GenBank/DDBJ whole genome shotgun (WGS) entry which is preliminary data.</text>
</comment>
<feature type="region of interest" description="Disordered" evidence="1">
    <location>
        <begin position="1"/>
        <end position="133"/>
    </location>
</feature>
<dbReference type="AlphaFoldDB" id="A0A9W9Z457"/>
<evidence type="ECO:0000313" key="3">
    <source>
        <dbReference type="Proteomes" id="UP001163046"/>
    </source>
</evidence>
<gene>
    <name evidence="2" type="ORF">OS493_009390</name>
</gene>
<evidence type="ECO:0000256" key="1">
    <source>
        <dbReference type="SAM" id="MobiDB-lite"/>
    </source>
</evidence>
<dbReference type="Proteomes" id="UP001163046">
    <property type="component" value="Unassembled WGS sequence"/>
</dbReference>
<keyword evidence="3" id="KW-1185">Reference proteome</keyword>
<sequence>MDVLAGYDSSSSDENAKIQRNPAAKQLAEPDKQDKQFAIAAIMESSELLNQSENHTPQSSQQGETSEQKKETSHHSSRRKSSPSNRQRKYRKRSVSESPERSPERKSPERKSPENSPSSHRRSRNTDLRGNSIKLHNENTFFKSILTYFCEY</sequence>
<dbReference type="EMBL" id="MU826829">
    <property type="protein sequence ID" value="KAJ7374059.1"/>
    <property type="molecule type" value="Genomic_DNA"/>
</dbReference>